<proteinExistence type="predicted"/>
<sequence length="152" mass="18021">MIPIDYFKLQAKNLHKDFKTKSPVLDKTTTDFLYKYTPKYFDIEMIIADFGIDEDNFSLMNAQHVIAKIANFDKWADLLKASAAELELAKLMYDYQNKVDKVGWYFYIQNAQSMNEVELDTEIQVDIFKQMVIEENIFDDVEIESYLLKHKY</sequence>
<evidence type="ECO:0000313" key="1">
    <source>
        <dbReference type="EMBL" id="NBL65951.1"/>
    </source>
</evidence>
<gene>
    <name evidence="1" type="ORF">GV828_12145</name>
</gene>
<evidence type="ECO:0000313" key="2">
    <source>
        <dbReference type="Proteomes" id="UP000798602"/>
    </source>
</evidence>
<comment type="caution">
    <text evidence="1">The sequence shown here is derived from an EMBL/GenBank/DDBJ whole genome shotgun (WGS) entry which is preliminary data.</text>
</comment>
<dbReference type="EMBL" id="JAABLM010000018">
    <property type="protein sequence ID" value="NBL65951.1"/>
    <property type="molecule type" value="Genomic_DNA"/>
</dbReference>
<reference evidence="2" key="1">
    <citation type="submission" date="2020-01" db="EMBL/GenBank/DDBJ databases">
        <title>Sphingomonas sp. strain CSW-10.</title>
        <authorList>
            <person name="Chen W.-M."/>
        </authorList>
    </citation>
    <scope>NUCLEOTIDE SEQUENCE [LARGE SCALE GENOMIC DNA]</scope>
    <source>
        <strain evidence="2">NST-5</strain>
    </source>
</reference>
<keyword evidence="2" id="KW-1185">Reference proteome</keyword>
<organism evidence="1 2">
    <name type="scientific">Flavobacterium ichthyis</name>
    <dbReference type="NCBI Taxonomy" id="2698827"/>
    <lineage>
        <taxon>Bacteria</taxon>
        <taxon>Pseudomonadati</taxon>
        <taxon>Bacteroidota</taxon>
        <taxon>Flavobacteriia</taxon>
        <taxon>Flavobacteriales</taxon>
        <taxon>Flavobacteriaceae</taxon>
        <taxon>Flavobacterium</taxon>
    </lineage>
</organism>
<dbReference type="Proteomes" id="UP000798602">
    <property type="component" value="Unassembled WGS sequence"/>
</dbReference>
<protein>
    <submittedName>
        <fullName evidence="1">Uncharacterized protein</fullName>
    </submittedName>
</protein>
<accession>A0ABW9ZCX1</accession>
<dbReference type="RefSeq" id="WP_166537772.1">
    <property type="nucleotide sequence ID" value="NZ_JAABLM010000018.1"/>
</dbReference>
<name>A0ABW9ZCX1_9FLAO</name>